<accession>A0AAE1GPE3</accession>
<comment type="caution">
    <text evidence="3">The sequence shown here is derived from an EMBL/GenBank/DDBJ whole genome shotgun (WGS) entry which is preliminary data.</text>
</comment>
<reference evidence="3" key="1">
    <citation type="submission" date="2021-07" db="EMBL/GenBank/DDBJ databases">
        <authorList>
            <person name="Catto M.A."/>
            <person name="Jacobson A."/>
            <person name="Kennedy G."/>
            <person name="Labadie P."/>
            <person name="Hunt B.G."/>
            <person name="Srinivasan R."/>
        </authorList>
    </citation>
    <scope>NUCLEOTIDE SEQUENCE</scope>
    <source>
        <strain evidence="3">PL_HMW_Pooled</strain>
        <tissue evidence="3">Head</tissue>
    </source>
</reference>
<evidence type="ECO:0000256" key="2">
    <source>
        <dbReference type="SAM" id="MobiDB-lite"/>
    </source>
</evidence>
<dbReference type="AlphaFoldDB" id="A0AAE1GPE3"/>
<dbReference type="Proteomes" id="UP001219518">
    <property type="component" value="Unassembled WGS sequence"/>
</dbReference>
<evidence type="ECO:0000313" key="3">
    <source>
        <dbReference type="EMBL" id="KAK3907271.1"/>
    </source>
</evidence>
<protein>
    <submittedName>
        <fullName evidence="3">Myotubularin-related protein 10</fullName>
    </submittedName>
</protein>
<dbReference type="EMBL" id="JAHWGI010000004">
    <property type="protein sequence ID" value="KAK3907271.1"/>
    <property type="molecule type" value="Genomic_DNA"/>
</dbReference>
<organism evidence="3 4">
    <name type="scientific">Frankliniella fusca</name>
    <dbReference type="NCBI Taxonomy" id="407009"/>
    <lineage>
        <taxon>Eukaryota</taxon>
        <taxon>Metazoa</taxon>
        <taxon>Ecdysozoa</taxon>
        <taxon>Arthropoda</taxon>
        <taxon>Hexapoda</taxon>
        <taxon>Insecta</taxon>
        <taxon>Pterygota</taxon>
        <taxon>Neoptera</taxon>
        <taxon>Paraneoptera</taxon>
        <taxon>Thysanoptera</taxon>
        <taxon>Terebrantia</taxon>
        <taxon>Thripoidea</taxon>
        <taxon>Thripidae</taxon>
        <taxon>Frankliniella</taxon>
    </lineage>
</organism>
<sequence>MCDVHSYRIWRPQLDLMNLADMDERRRCAGGCPRDAGHGAELLCKYFQDNVARLERRAKERRMQAGSLVTRQVSVQAALELERARLATLRLKLSRAGAAGEVAAEAAAAGPGPGPSGCPGTREAACQTDDDGELLQREELIRLRATRDRLREATRGMPKNTANMVELLKKRNAVLLGRKQREVRRARAERVALEQRLRQLQQRLAELRAPSAPRGSGLSQQ</sequence>
<reference evidence="3" key="2">
    <citation type="journal article" date="2023" name="BMC Genomics">
        <title>Pest status, molecular evolution, and epigenetic factors derived from the genome assembly of Frankliniella fusca, a thysanopteran phytovirus vector.</title>
        <authorList>
            <person name="Catto M.A."/>
            <person name="Labadie P.E."/>
            <person name="Jacobson A.L."/>
            <person name="Kennedy G.G."/>
            <person name="Srinivasan R."/>
            <person name="Hunt B.G."/>
        </authorList>
    </citation>
    <scope>NUCLEOTIDE SEQUENCE</scope>
    <source>
        <strain evidence="3">PL_HMW_Pooled</strain>
    </source>
</reference>
<evidence type="ECO:0000313" key="4">
    <source>
        <dbReference type="Proteomes" id="UP001219518"/>
    </source>
</evidence>
<keyword evidence="4" id="KW-1185">Reference proteome</keyword>
<proteinExistence type="predicted"/>
<name>A0AAE1GPE3_9NEOP</name>
<gene>
    <name evidence="3" type="ORF">KUF71_018099</name>
</gene>
<feature type="coiled-coil region" evidence="1">
    <location>
        <begin position="176"/>
        <end position="210"/>
    </location>
</feature>
<feature type="region of interest" description="Disordered" evidence="2">
    <location>
        <begin position="106"/>
        <end position="129"/>
    </location>
</feature>
<evidence type="ECO:0000256" key="1">
    <source>
        <dbReference type="SAM" id="Coils"/>
    </source>
</evidence>
<keyword evidence="1" id="KW-0175">Coiled coil</keyword>